<keyword evidence="2" id="KW-1185">Reference proteome</keyword>
<dbReference type="GO" id="GO:0046983">
    <property type="term" value="F:protein dimerization activity"/>
    <property type="evidence" value="ECO:0007669"/>
    <property type="project" value="InterPro"/>
</dbReference>
<proteinExistence type="predicted"/>
<evidence type="ECO:0000313" key="2">
    <source>
        <dbReference type="Proteomes" id="UP000681414"/>
    </source>
</evidence>
<evidence type="ECO:0000313" key="1">
    <source>
        <dbReference type="EMBL" id="MBS4194661.1"/>
    </source>
</evidence>
<comment type="caution">
    <text evidence="1">The sequence shown here is derived from an EMBL/GenBank/DDBJ whole genome shotgun (WGS) entry which is preliminary data.</text>
</comment>
<dbReference type="AlphaFoldDB" id="A0A942YHQ5"/>
<dbReference type="EMBL" id="JAGYPG010000001">
    <property type="protein sequence ID" value="MBS4194661.1"/>
    <property type="molecule type" value="Genomic_DNA"/>
</dbReference>
<dbReference type="SUPFAM" id="SSF140500">
    <property type="entry name" value="BAS1536-like"/>
    <property type="match status" value="1"/>
</dbReference>
<name>A0A942YHQ5_9BACI</name>
<dbReference type="Gene3D" id="4.10.280.10">
    <property type="entry name" value="Helix-loop-helix DNA-binding domain"/>
    <property type="match status" value="1"/>
</dbReference>
<gene>
    <name evidence="1" type="ORF">KHA97_06185</name>
</gene>
<dbReference type="InterPro" id="IPR018540">
    <property type="entry name" value="Spo0E-like"/>
</dbReference>
<dbReference type="PANTHER" id="PTHR41263">
    <property type="entry name" value="ASPARTYL-PHOSPHATE PHOSPHATASE YISI"/>
    <property type="match status" value="1"/>
</dbReference>
<dbReference type="InterPro" id="IPR053028">
    <property type="entry name" value="Spo0E-like_phosphatase"/>
</dbReference>
<sequence>MCKLHDKVNIEKRLIDRIEIIRNEMIFYGLKYGLRHKKTIKLSQTLDQLMNIYQFFNRYKF</sequence>
<dbReference type="RefSeq" id="WP_213123825.1">
    <property type="nucleotide sequence ID" value="NZ_JAGYPG010000001.1"/>
</dbReference>
<dbReference type="InterPro" id="IPR036638">
    <property type="entry name" value="HLH_DNA-bd_sf"/>
</dbReference>
<organism evidence="1 2">
    <name type="scientific">Lederbergia citri</name>
    <dbReference type="NCBI Taxonomy" id="2833580"/>
    <lineage>
        <taxon>Bacteria</taxon>
        <taxon>Bacillati</taxon>
        <taxon>Bacillota</taxon>
        <taxon>Bacilli</taxon>
        <taxon>Bacillales</taxon>
        <taxon>Bacillaceae</taxon>
        <taxon>Lederbergia</taxon>
    </lineage>
</organism>
<dbReference type="Pfam" id="PF09388">
    <property type="entry name" value="SpoOE-like"/>
    <property type="match status" value="1"/>
</dbReference>
<reference evidence="1 2" key="1">
    <citation type="submission" date="2021-05" db="EMBL/GenBank/DDBJ databases">
        <title>Novel Bacillus species.</title>
        <authorList>
            <person name="Liu G."/>
        </authorList>
    </citation>
    <scope>NUCLEOTIDE SEQUENCE [LARGE SCALE GENOMIC DNA]</scope>
    <source>
        <strain evidence="2">FJAT-49780</strain>
    </source>
</reference>
<dbReference type="PANTHER" id="PTHR41263:SF1">
    <property type="entry name" value="ASPARTYL-PHOSPHATE PHOSPHATASE YISI"/>
    <property type="match status" value="1"/>
</dbReference>
<dbReference type="Proteomes" id="UP000681414">
    <property type="component" value="Unassembled WGS sequence"/>
</dbReference>
<dbReference type="InterPro" id="IPR037208">
    <property type="entry name" value="Spo0E-like_sf"/>
</dbReference>
<accession>A0A942YHQ5</accession>
<dbReference type="GO" id="GO:0043937">
    <property type="term" value="P:regulation of sporulation"/>
    <property type="evidence" value="ECO:0007669"/>
    <property type="project" value="InterPro"/>
</dbReference>
<protein>
    <submittedName>
        <fullName evidence="1">Aspartyl-phosphate phosphatase Spo0E family protein</fullName>
    </submittedName>
</protein>